<dbReference type="Gene3D" id="3.30.70.1430">
    <property type="entry name" value="Multidrug efflux transporter AcrB pore domain"/>
    <property type="match status" value="2"/>
</dbReference>
<dbReference type="Gene3D" id="1.20.1640.10">
    <property type="entry name" value="Multidrug efflux transporter AcrB transmembrane domain"/>
    <property type="match status" value="2"/>
</dbReference>
<dbReference type="Pfam" id="PF00873">
    <property type="entry name" value="ACR_tran"/>
    <property type="match status" value="1"/>
</dbReference>
<name>F0S0B1_DESTD</name>
<dbReference type="RefSeq" id="WP_013638742.1">
    <property type="nucleotide sequence ID" value="NC_015185.1"/>
</dbReference>
<dbReference type="Gene3D" id="3.30.70.1440">
    <property type="entry name" value="Multidrug efflux transporter AcrB pore domain"/>
    <property type="match status" value="1"/>
</dbReference>
<feature type="transmembrane region" description="Helical" evidence="1">
    <location>
        <begin position="853"/>
        <end position="870"/>
    </location>
</feature>
<reference evidence="2 3" key="1">
    <citation type="journal article" date="2011" name="Stand. Genomic Sci.">
        <title>Complete genome sequence of the thermophilic sulfur-reducer Desulfurobacterium thermolithotrophum type strain (BSA(T)) from a deep-sea hydrothermal vent.</title>
        <authorList>
            <person name="Goker M."/>
            <person name="Daligault H."/>
            <person name="Mwirichia R."/>
            <person name="Lapidus A."/>
            <person name="Lucas S."/>
            <person name="Deshpande S."/>
            <person name="Pagani I."/>
            <person name="Tapia R."/>
            <person name="Cheng J.F."/>
            <person name="Goodwin L."/>
            <person name="Pitluck S."/>
            <person name="Liolios K."/>
            <person name="Ivanova N."/>
            <person name="Mavromatis K."/>
            <person name="Mikhailova N."/>
            <person name="Pati A."/>
            <person name="Chen A."/>
            <person name="Palaniappan K."/>
            <person name="Han C."/>
            <person name="Land M."/>
            <person name="Hauser L."/>
            <person name="Pan C."/>
            <person name="Brambilla E.M."/>
            <person name="Rohde M."/>
            <person name="Spring S."/>
            <person name="Sikorski J."/>
            <person name="Wirth R."/>
            <person name="Detter J.C."/>
            <person name="Woyke T."/>
            <person name="Bristow J."/>
            <person name="Eisen J.A."/>
            <person name="Markowitz V."/>
            <person name="Hugenholtz P."/>
            <person name="Kyrpides N.C."/>
            <person name="Klenk H.P."/>
        </authorList>
    </citation>
    <scope>NUCLEOTIDE SEQUENCE [LARGE SCALE GENOMIC DNA]</scope>
    <source>
        <strain evidence="3">DSM 11699 / BSA</strain>
    </source>
</reference>
<dbReference type="GO" id="GO:0042910">
    <property type="term" value="F:xenobiotic transmembrane transporter activity"/>
    <property type="evidence" value="ECO:0007669"/>
    <property type="project" value="TreeGrafter"/>
</dbReference>
<dbReference type="AlphaFoldDB" id="F0S0B1"/>
<dbReference type="SUPFAM" id="SSF82714">
    <property type="entry name" value="Multidrug efflux transporter AcrB TolC docking domain, DN and DC subdomains"/>
    <property type="match status" value="2"/>
</dbReference>
<feature type="transmembrane region" description="Helical" evidence="1">
    <location>
        <begin position="434"/>
        <end position="463"/>
    </location>
</feature>
<proteinExistence type="predicted"/>
<keyword evidence="3" id="KW-1185">Reference proteome</keyword>
<sequence>MKGEKIFLFILQRKFAISLTLLILSLVGYLVSKDIPRGVFPNVFFPRIEVTIENGFVPVEQMLSEVTKPAEESLKTVQDAEKIVSKTSVGSTEINIYFDWKINPYLAYQLVQARVAELKNRLPSTANVVVRQATPSIYPIAIYAICSNSLPRDKLTEILYYQLKPLFLSIKGVYDIEIKAPEWEEYHVIVDLKKLANYNIDIGKVVSILREQTKIKFLGKLDSPHKQYIISLYQKSKDIYKLLKIKIPVSNSKFISLSDIAIIVKSHTPVKSISAFSGYKNAVVFNLLRQPNANSVEVVKNVDELLGKINASLKKQGIIIKKSYDSTLFIEEAIKSVRDAILLGSVIAVFIIYLFLRKVKLSLATLLTIPVIFFITIIGIKITKLDFNLFSLGGLAAAIGGLIDHIIIVTENIERHLRKGKDKLTAVIEGSKEIIPIMTVATLISIIVFIPLLLVSGIVGVFFKQLALVLVATYIISQILAIFFVPIVAYILLPQKEEKKVDLIERLKEKYANFLRRALKYDYLSVPLIIIGILTTFVLYKALPSTFLPKWDEGNLVVDFSFSPGTSLEEAYKEAMEIGKIINSIPEVENWTLRIGTSLGHIVTQPSKGDFLVVLKSNRKRSIFQIKEELRAKVLSRFPNLQEFDLPQVLEDRLGDIMGAEAPISIILYGSDPEKLIKTGQYLRDILRKQPLLEEVNLKTNYVSPSIQISVKPDAEALYGITVNDIYNQLYSIYWGKVIGNIMQGEKIINIRLLSSQKKSFFEIQKLKVYSPKLGKLIPISYVVDISFKDKVPEITHYNLSPVSVITLRFKGNNMSKAVEIIQKVIKEAKISSSISPVISGFYKEQQKSFKEMLFVIILSIVIILTALMFQFGDFKISISTLLALILTLIGVFMALLLTAKPLDITAFMGMLIVLSIAINNNILIFDFYKMSEKNHLSETEKIVAATSTRFRPIMMTMLSNSFAMLPIALTIGSGTQILQDMAIAIIGGLLFAIFVNLWIIPMFFHFIKKKAI</sequence>
<dbReference type="KEGG" id="dte:Dester_1153"/>
<evidence type="ECO:0000256" key="1">
    <source>
        <dbReference type="SAM" id="Phobius"/>
    </source>
</evidence>
<dbReference type="PRINTS" id="PR00702">
    <property type="entry name" value="ACRIFLAVINRP"/>
</dbReference>
<keyword evidence="1" id="KW-0472">Membrane</keyword>
<feature type="transmembrane region" description="Helical" evidence="1">
    <location>
        <begin position="389"/>
        <end position="413"/>
    </location>
</feature>
<dbReference type="InterPro" id="IPR027463">
    <property type="entry name" value="AcrB_DN_DC_subdom"/>
</dbReference>
<accession>F0S0B1</accession>
<dbReference type="GO" id="GO:0005886">
    <property type="term" value="C:plasma membrane"/>
    <property type="evidence" value="ECO:0007669"/>
    <property type="project" value="TreeGrafter"/>
</dbReference>
<feature type="transmembrane region" description="Helical" evidence="1">
    <location>
        <begin position="469"/>
        <end position="493"/>
    </location>
</feature>
<dbReference type="InterPro" id="IPR001036">
    <property type="entry name" value="Acrflvin-R"/>
</dbReference>
<dbReference type="PANTHER" id="PTHR32063">
    <property type="match status" value="1"/>
</dbReference>
<dbReference type="HOGENOM" id="CLU_002755_0_1_0"/>
<evidence type="ECO:0000313" key="3">
    <source>
        <dbReference type="Proteomes" id="UP000007102"/>
    </source>
</evidence>
<dbReference type="Proteomes" id="UP000007102">
    <property type="component" value="Chromosome"/>
</dbReference>
<feature type="transmembrane region" description="Helical" evidence="1">
    <location>
        <begin position="882"/>
        <end position="900"/>
    </location>
</feature>
<gene>
    <name evidence="2" type="ordered locus">Dester_1153</name>
</gene>
<dbReference type="SUPFAM" id="SSF82693">
    <property type="entry name" value="Multidrug efflux transporter AcrB pore domain, PN1, PN2, PC1 and PC2 subdomains"/>
    <property type="match status" value="3"/>
</dbReference>
<organism evidence="2 3">
    <name type="scientific">Desulfurobacterium thermolithotrophum (strain DSM 11699 / BSA)</name>
    <dbReference type="NCBI Taxonomy" id="868864"/>
    <lineage>
        <taxon>Bacteria</taxon>
        <taxon>Pseudomonadati</taxon>
        <taxon>Aquificota</taxon>
        <taxon>Aquificia</taxon>
        <taxon>Desulfurobacteriales</taxon>
        <taxon>Desulfurobacteriaceae</taxon>
        <taxon>Desulfurobacterium</taxon>
    </lineage>
</organism>
<dbReference type="Gene3D" id="3.30.70.1320">
    <property type="entry name" value="Multidrug efflux transporter AcrB pore domain like"/>
    <property type="match status" value="1"/>
</dbReference>
<dbReference type="PANTHER" id="PTHR32063:SF0">
    <property type="entry name" value="SWARMING MOTILITY PROTEIN SWRC"/>
    <property type="match status" value="1"/>
</dbReference>
<keyword evidence="1" id="KW-0812">Transmembrane</keyword>
<protein>
    <submittedName>
        <fullName evidence="2">Acriflavin resistance protein</fullName>
    </submittedName>
</protein>
<feature type="transmembrane region" description="Helical" evidence="1">
    <location>
        <begin position="521"/>
        <end position="540"/>
    </location>
</feature>
<dbReference type="EMBL" id="CP002543">
    <property type="protein sequence ID" value="ADY73790.1"/>
    <property type="molecule type" value="Genomic_DNA"/>
</dbReference>
<dbReference type="eggNOG" id="COG0841">
    <property type="taxonomic scope" value="Bacteria"/>
</dbReference>
<keyword evidence="1" id="KW-1133">Transmembrane helix</keyword>
<dbReference type="InParanoid" id="F0S0B1"/>
<feature type="transmembrane region" description="Helical" evidence="1">
    <location>
        <begin position="363"/>
        <end position="383"/>
    </location>
</feature>
<evidence type="ECO:0000313" key="2">
    <source>
        <dbReference type="EMBL" id="ADY73790.1"/>
    </source>
</evidence>
<feature type="transmembrane region" description="Helical" evidence="1">
    <location>
        <begin position="982"/>
        <end position="1008"/>
    </location>
</feature>
<reference evidence="3" key="2">
    <citation type="submission" date="2011-02" db="EMBL/GenBank/DDBJ databases">
        <title>The complete genome of Desulfurobacterium thermolithotrophum DSM 11699.</title>
        <authorList>
            <consortium name="US DOE Joint Genome Institute (JGI-PGF)"/>
            <person name="Lucas S."/>
            <person name="Copeland A."/>
            <person name="Lapidus A."/>
            <person name="Bruce D."/>
            <person name="Goodwin L."/>
            <person name="Pitluck S."/>
            <person name="Kyrpides N."/>
            <person name="Mavromatis K."/>
            <person name="Pagani I."/>
            <person name="Ivanova N."/>
            <person name="Mikhailova N."/>
            <person name="Daligault H."/>
            <person name="Detter J.C."/>
            <person name="Tapia R."/>
            <person name="Han C."/>
            <person name="Land M."/>
            <person name="Hauser L."/>
            <person name="Markowitz V."/>
            <person name="Cheng J.-F."/>
            <person name="Hugenholtz P."/>
            <person name="Woyke T."/>
            <person name="Wu D."/>
            <person name="Spring S."/>
            <person name="Brambilla E."/>
            <person name="Klenk H.-P."/>
            <person name="Eisen J.A."/>
        </authorList>
    </citation>
    <scope>NUCLEOTIDE SEQUENCE [LARGE SCALE GENOMIC DNA]</scope>
    <source>
        <strain evidence="3">DSM 11699 / BSA</strain>
    </source>
</reference>
<dbReference type="STRING" id="868864.Dester_1153"/>
<feature type="transmembrane region" description="Helical" evidence="1">
    <location>
        <begin position="340"/>
        <end position="356"/>
    </location>
</feature>
<dbReference type="Gene3D" id="3.30.2090.10">
    <property type="entry name" value="Multidrug efflux transporter AcrB TolC docking domain, DN and DC subdomains"/>
    <property type="match status" value="2"/>
</dbReference>
<feature type="transmembrane region" description="Helical" evidence="1">
    <location>
        <begin position="906"/>
        <end position="929"/>
    </location>
</feature>
<dbReference type="SUPFAM" id="SSF82866">
    <property type="entry name" value="Multidrug efflux transporter AcrB transmembrane domain"/>
    <property type="match status" value="2"/>
</dbReference>
<dbReference type="OrthoDB" id="8270at2"/>
<feature type="transmembrane region" description="Helical" evidence="1">
    <location>
        <begin position="950"/>
        <end position="970"/>
    </location>
</feature>